<dbReference type="OrthoDB" id="8626508at2759"/>
<comment type="subcellular location">
    <subcellularLocation>
        <location evidence="1">Secreted</location>
    </subcellularLocation>
</comment>
<proteinExistence type="predicted"/>
<dbReference type="PROSITE" id="PS51132">
    <property type="entry name" value="OLF"/>
    <property type="match status" value="1"/>
</dbReference>
<dbReference type="Pfam" id="PF02191">
    <property type="entry name" value="OLF"/>
    <property type="match status" value="1"/>
</dbReference>
<protein>
    <recommendedName>
        <fullName evidence="4">Olfactomedin-like domain-containing protein</fullName>
    </recommendedName>
</protein>
<dbReference type="InterPro" id="IPR003112">
    <property type="entry name" value="Olfac-like_dom"/>
</dbReference>
<gene>
    <name evidence="5" type="ORF">AB205_0097830</name>
</gene>
<sequence>MFLKIHSYESRVIVYMEQLKGLTRRVEAMEKGGLSYTELDFELIKLEIKEMENIILQLKTSLNGSNVIVDTLYQEISNISVMVSQLEVYDNNNVLVIRREIAELQKRLEECQQNNSKPNLPSLPPAHYGTCDHGHIVNISKPYVVQQNLLGASYKSGGWGKDSLLGADQNTFWVAPLSTDIRTMNYIYRYASYNDLLLYKYTASANLIGSNYGQGAGMIMYNNTMYYNCHNSNNLCKSNMKTNVVERLALRDATYNNRFSYSSTPWQDIDLAADEEGLWVIYATEKEGGKIVIGKLVANTLEVKQTWSTSLYKPGVTNAFMVCGVLYATRIYRTKMEEIFYMYDTKTGKEENLSIPIEKMMDTMHSLSYNPNDHKLYMYSEGFLFTYDLTFLPNK</sequence>
<evidence type="ECO:0000259" key="4">
    <source>
        <dbReference type="PROSITE" id="PS51132"/>
    </source>
</evidence>
<evidence type="ECO:0000256" key="1">
    <source>
        <dbReference type="ARBA" id="ARBA00004613"/>
    </source>
</evidence>
<dbReference type="EMBL" id="KV949452">
    <property type="protein sequence ID" value="PIO25432.1"/>
    <property type="molecule type" value="Genomic_DNA"/>
</dbReference>
<organism evidence="5 6">
    <name type="scientific">Aquarana catesbeiana</name>
    <name type="common">American bullfrog</name>
    <name type="synonym">Rana catesbeiana</name>
    <dbReference type="NCBI Taxonomy" id="8400"/>
    <lineage>
        <taxon>Eukaryota</taxon>
        <taxon>Metazoa</taxon>
        <taxon>Chordata</taxon>
        <taxon>Craniata</taxon>
        <taxon>Vertebrata</taxon>
        <taxon>Euteleostomi</taxon>
        <taxon>Amphibia</taxon>
        <taxon>Batrachia</taxon>
        <taxon>Anura</taxon>
        <taxon>Neobatrachia</taxon>
        <taxon>Ranoidea</taxon>
        <taxon>Ranidae</taxon>
        <taxon>Aquarana</taxon>
    </lineage>
</organism>
<dbReference type="PANTHER" id="PTHR23192">
    <property type="entry name" value="OLFACTOMEDIN-RELATED"/>
    <property type="match status" value="1"/>
</dbReference>
<keyword evidence="6" id="KW-1185">Reference proteome</keyword>
<dbReference type="PANTHER" id="PTHR23192:SF7">
    <property type="entry name" value="OLFACTOMEDIN-4"/>
    <property type="match status" value="1"/>
</dbReference>
<evidence type="ECO:0000313" key="6">
    <source>
        <dbReference type="Proteomes" id="UP000228934"/>
    </source>
</evidence>
<dbReference type="Proteomes" id="UP000228934">
    <property type="component" value="Unassembled WGS sequence"/>
</dbReference>
<dbReference type="GO" id="GO:0005615">
    <property type="term" value="C:extracellular space"/>
    <property type="evidence" value="ECO:0007669"/>
    <property type="project" value="TreeGrafter"/>
</dbReference>
<dbReference type="InterPro" id="IPR050605">
    <property type="entry name" value="Olfactomedin-like_domain"/>
</dbReference>
<comment type="caution">
    <text evidence="3">Lacks conserved residue(s) required for the propagation of feature annotation.</text>
</comment>
<keyword evidence="2" id="KW-0964">Secreted</keyword>
<evidence type="ECO:0000256" key="2">
    <source>
        <dbReference type="ARBA" id="ARBA00022525"/>
    </source>
</evidence>
<dbReference type="SMART" id="SM00284">
    <property type="entry name" value="OLF"/>
    <property type="match status" value="1"/>
</dbReference>
<accession>A0A2G9RC11</accession>
<evidence type="ECO:0000256" key="3">
    <source>
        <dbReference type="PROSITE-ProRule" id="PRU00446"/>
    </source>
</evidence>
<reference evidence="6" key="1">
    <citation type="journal article" date="2017" name="Nat. Commun.">
        <title>The North American bullfrog draft genome provides insight into hormonal regulation of long noncoding RNA.</title>
        <authorList>
            <person name="Hammond S.A."/>
            <person name="Warren R.L."/>
            <person name="Vandervalk B.P."/>
            <person name="Kucuk E."/>
            <person name="Khan H."/>
            <person name="Gibb E.A."/>
            <person name="Pandoh P."/>
            <person name="Kirk H."/>
            <person name="Zhao Y."/>
            <person name="Jones M."/>
            <person name="Mungall A.J."/>
            <person name="Coope R."/>
            <person name="Pleasance S."/>
            <person name="Moore R.A."/>
            <person name="Holt R.A."/>
            <person name="Round J.M."/>
            <person name="Ohora S."/>
            <person name="Walle B.V."/>
            <person name="Veldhoen N."/>
            <person name="Helbing C.C."/>
            <person name="Birol I."/>
        </authorList>
    </citation>
    <scope>NUCLEOTIDE SEQUENCE [LARGE SCALE GENOMIC DNA]</scope>
</reference>
<dbReference type="AlphaFoldDB" id="A0A2G9RC11"/>
<evidence type="ECO:0000313" key="5">
    <source>
        <dbReference type="EMBL" id="PIO25432.1"/>
    </source>
</evidence>
<feature type="domain" description="Olfactomedin-like" evidence="4">
    <location>
        <begin position="130"/>
        <end position="393"/>
    </location>
</feature>
<dbReference type="GO" id="GO:0007165">
    <property type="term" value="P:signal transduction"/>
    <property type="evidence" value="ECO:0007669"/>
    <property type="project" value="TreeGrafter"/>
</dbReference>
<name>A0A2G9RC11_AQUCT</name>